<evidence type="ECO:0000256" key="1">
    <source>
        <dbReference type="SAM" id="Phobius"/>
    </source>
</evidence>
<keyword evidence="1" id="KW-0472">Membrane</keyword>
<sequence length="91" mass="10498">MMSNDIDIIDEIKYVKLNAKVIITKNIGNAPNANKSGTILLLSFTLIEVIIYLEVTLKLIYLLNQIIYKYCVCIYKIYEKNFIKLLPIVVN</sequence>
<keyword evidence="3" id="KW-1185">Reference proteome</keyword>
<evidence type="ECO:0000313" key="2">
    <source>
        <dbReference type="EMBL" id="GGE66899.1"/>
    </source>
</evidence>
<evidence type="ECO:0000313" key="3">
    <source>
        <dbReference type="Proteomes" id="UP000622648"/>
    </source>
</evidence>
<gene>
    <name evidence="2" type="ORF">GCM10011413_36850</name>
</gene>
<reference evidence="3" key="1">
    <citation type="journal article" date="2019" name="Int. J. Syst. Evol. Microbiol.">
        <title>The Global Catalogue of Microorganisms (GCM) 10K type strain sequencing project: providing services to taxonomists for standard genome sequencing and annotation.</title>
        <authorList>
            <consortium name="The Broad Institute Genomics Platform"/>
            <consortium name="The Broad Institute Genome Sequencing Center for Infectious Disease"/>
            <person name="Wu L."/>
            <person name="Ma J."/>
        </authorList>
    </citation>
    <scope>NUCLEOTIDE SEQUENCE [LARGE SCALE GENOMIC DNA]</scope>
    <source>
        <strain evidence="3">CGMCC 1.15644</strain>
    </source>
</reference>
<keyword evidence="1" id="KW-1133">Transmembrane helix</keyword>
<proteinExistence type="predicted"/>
<name>A0ABQ1SY31_9SPHI</name>
<organism evidence="2 3">
    <name type="scientific">Pedobacter psychrotolerans</name>
    <dbReference type="NCBI Taxonomy" id="1843235"/>
    <lineage>
        <taxon>Bacteria</taxon>
        <taxon>Pseudomonadati</taxon>
        <taxon>Bacteroidota</taxon>
        <taxon>Sphingobacteriia</taxon>
        <taxon>Sphingobacteriales</taxon>
        <taxon>Sphingobacteriaceae</taxon>
        <taxon>Pedobacter</taxon>
    </lineage>
</organism>
<protein>
    <submittedName>
        <fullName evidence="2">Uncharacterized protein</fullName>
    </submittedName>
</protein>
<dbReference type="EMBL" id="BMJO01000007">
    <property type="protein sequence ID" value="GGE66899.1"/>
    <property type="molecule type" value="Genomic_DNA"/>
</dbReference>
<feature type="transmembrane region" description="Helical" evidence="1">
    <location>
        <begin position="39"/>
        <end position="61"/>
    </location>
</feature>
<keyword evidence="1" id="KW-0812">Transmembrane</keyword>
<dbReference type="Proteomes" id="UP000622648">
    <property type="component" value="Unassembled WGS sequence"/>
</dbReference>
<accession>A0ABQ1SY31</accession>
<comment type="caution">
    <text evidence="2">The sequence shown here is derived from an EMBL/GenBank/DDBJ whole genome shotgun (WGS) entry which is preliminary data.</text>
</comment>